<dbReference type="PANTHER" id="PTHR22916:SF3">
    <property type="entry name" value="UDP-GLCNAC:BETAGAL BETA-1,3-N-ACETYLGLUCOSAMINYLTRANSFERASE-LIKE PROTEIN 1"/>
    <property type="match status" value="1"/>
</dbReference>
<dbReference type="InterPro" id="IPR029044">
    <property type="entry name" value="Nucleotide-diphossugar_trans"/>
</dbReference>
<feature type="transmembrane region" description="Helical" evidence="1">
    <location>
        <begin position="246"/>
        <end position="269"/>
    </location>
</feature>
<name>A0ABW6HI26_9FLAO</name>
<evidence type="ECO:0000256" key="1">
    <source>
        <dbReference type="SAM" id="Phobius"/>
    </source>
</evidence>
<keyword evidence="3" id="KW-0328">Glycosyltransferase</keyword>
<evidence type="ECO:0000313" key="4">
    <source>
        <dbReference type="Proteomes" id="UP001600039"/>
    </source>
</evidence>
<evidence type="ECO:0000259" key="2">
    <source>
        <dbReference type="Pfam" id="PF00535"/>
    </source>
</evidence>
<dbReference type="RefSeq" id="WP_379856538.1">
    <property type="nucleotide sequence ID" value="NZ_JBHZQA010000001.1"/>
</dbReference>
<accession>A0ABW6HI26</accession>
<gene>
    <name evidence="3" type="ORF">ACFX5D_01695</name>
</gene>
<dbReference type="EMBL" id="JBHZQA010000001">
    <property type="protein sequence ID" value="MFE3846679.1"/>
    <property type="molecule type" value="Genomic_DNA"/>
</dbReference>
<sequence>MNTPMLSVCLITYNHENYIRQAIESVLMQKVDFDWELIIADDCSTDRTRAIVLEYKEKHPDFIKLILQEKNVGPAKNWLDLIEAPKSKYIAYFEGDDYWLDPLKLQKQVHFLENNQEYNLCHSDVNIIDQYGLVKENTSMKLWNYKNDHLDYQFSIFYPIAFSCTAVFRNINIGNKLQKKITSGDWMLWILLTLKGNAKFINEKLAVYRTGVGVSNNTIWHKNFGYRTLFLLNQLSFHISFKKNCWLLRGAIYFFLIYISRILNITLIAKTANKFNFKTTKIMIKKN</sequence>
<keyword evidence="1" id="KW-0812">Transmembrane</keyword>
<keyword evidence="3" id="KW-0808">Transferase</keyword>
<dbReference type="InterPro" id="IPR001173">
    <property type="entry name" value="Glyco_trans_2-like"/>
</dbReference>
<feature type="domain" description="Glycosyltransferase 2-like" evidence="2">
    <location>
        <begin position="7"/>
        <end position="164"/>
    </location>
</feature>
<protein>
    <submittedName>
        <fullName evidence="3">Glycosyltransferase</fullName>
        <ecNumber evidence="3">2.4.-.-</ecNumber>
    </submittedName>
</protein>
<dbReference type="GO" id="GO:0016757">
    <property type="term" value="F:glycosyltransferase activity"/>
    <property type="evidence" value="ECO:0007669"/>
    <property type="project" value="UniProtKB-KW"/>
</dbReference>
<keyword evidence="4" id="KW-1185">Reference proteome</keyword>
<keyword evidence="1" id="KW-0472">Membrane</keyword>
<evidence type="ECO:0000313" key="3">
    <source>
        <dbReference type="EMBL" id="MFE3846679.1"/>
    </source>
</evidence>
<keyword evidence="1" id="KW-1133">Transmembrane helix</keyword>
<dbReference type="Gene3D" id="3.90.550.10">
    <property type="entry name" value="Spore Coat Polysaccharide Biosynthesis Protein SpsA, Chain A"/>
    <property type="match status" value="1"/>
</dbReference>
<dbReference type="Proteomes" id="UP001600039">
    <property type="component" value="Unassembled WGS sequence"/>
</dbReference>
<proteinExistence type="predicted"/>
<comment type="caution">
    <text evidence="3">The sequence shown here is derived from an EMBL/GenBank/DDBJ whole genome shotgun (WGS) entry which is preliminary data.</text>
</comment>
<dbReference type="EC" id="2.4.-.-" evidence="3"/>
<reference evidence="3 4" key="1">
    <citation type="submission" date="2024-06" db="EMBL/GenBank/DDBJ databases">
        <title>Flavobacterium spp. isolated from glacier.</title>
        <authorList>
            <person name="Han D."/>
        </authorList>
    </citation>
    <scope>NUCLEOTIDE SEQUENCE [LARGE SCALE GENOMIC DNA]</scope>
    <source>
        <strain evidence="3 4">LB3P45</strain>
    </source>
</reference>
<dbReference type="PANTHER" id="PTHR22916">
    <property type="entry name" value="GLYCOSYLTRANSFERASE"/>
    <property type="match status" value="1"/>
</dbReference>
<dbReference type="SUPFAM" id="SSF53448">
    <property type="entry name" value="Nucleotide-diphospho-sugar transferases"/>
    <property type="match status" value="1"/>
</dbReference>
<organism evidence="3 4">
    <name type="scientific">Flavobacterium fructosi</name>
    <dbReference type="NCBI Taxonomy" id="3230416"/>
    <lineage>
        <taxon>Bacteria</taxon>
        <taxon>Pseudomonadati</taxon>
        <taxon>Bacteroidota</taxon>
        <taxon>Flavobacteriia</taxon>
        <taxon>Flavobacteriales</taxon>
        <taxon>Flavobacteriaceae</taxon>
        <taxon>Flavobacterium</taxon>
    </lineage>
</organism>
<dbReference type="Pfam" id="PF00535">
    <property type="entry name" value="Glycos_transf_2"/>
    <property type="match status" value="1"/>
</dbReference>